<dbReference type="EMBL" id="LKCN02000001">
    <property type="protein sequence ID" value="RCI16205.1"/>
    <property type="molecule type" value="Genomic_DNA"/>
</dbReference>
<evidence type="ECO:0000256" key="1">
    <source>
        <dbReference type="SAM" id="MobiDB-lite"/>
    </source>
</evidence>
<dbReference type="Proteomes" id="UP000253664">
    <property type="component" value="Unassembled WGS sequence"/>
</dbReference>
<accession>A0A367LP35</accession>
<feature type="compositionally biased region" description="Basic residues" evidence="1">
    <location>
        <begin position="127"/>
        <end position="146"/>
    </location>
</feature>
<evidence type="ECO:0000313" key="3">
    <source>
        <dbReference type="Proteomes" id="UP000253664"/>
    </source>
</evidence>
<reference evidence="2 3" key="1">
    <citation type="journal article" date="2015" name="BMC Genomics">
        <title>Insights from the genome of Ophiocordyceps polyrhachis-furcata to pathogenicity and host specificity in insect fungi.</title>
        <authorList>
            <person name="Wichadakul D."/>
            <person name="Kobmoo N."/>
            <person name="Ingsriswang S."/>
            <person name="Tangphatsornruang S."/>
            <person name="Chantasingh D."/>
            <person name="Luangsa-ard J.J."/>
            <person name="Eurwilaichitr L."/>
        </authorList>
    </citation>
    <scope>NUCLEOTIDE SEQUENCE [LARGE SCALE GENOMIC DNA]</scope>
    <source>
        <strain evidence="2 3">BCC 54312</strain>
    </source>
</reference>
<gene>
    <name evidence="2" type="ORF">L249_1877</name>
</gene>
<keyword evidence="3" id="KW-1185">Reference proteome</keyword>
<organism evidence="2 3">
    <name type="scientific">Ophiocordyceps polyrhachis-furcata BCC 54312</name>
    <dbReference type="NCBI Taxonomy" id="1330021"/>
    <lineage>
        <taxon>Eukaryota</taxon>
        <taxon>Fungi</taxon>
        <taxon>Dikarya</taxon>
        <taxon>Ascomycota</taxon>
        <taxon>Pezizomycotina</taxon>
        <taxon>Sordariomycetes</taxon>
        <taxon>Hypocreomycetidae</taxon>
        <taxon>Hypocreales</taxon>
        <taxon>Ophiocordycipitaceae</taxon>
        <taxon>Ophiocordyceps</taxon>
    </lineage>
</organism>
<feature type="region of interest" description="Disordered" evidence="1">
    <location>
        <begin position="120"/>
        <end position="204"/>
    </location>
</feature>
<dbReference type="AlphaFoldDB" id="A0A367LP35"/>
<sequence>MTPGPSLQKRAPCFPPIPCRDLSASKLGPKPTLSPPCEPRIFPFPSPSPSRLDTAKHARLARKIFLLRFSPRGEEQAWEEGSIHKEQRNSLPAKELHALLSRPKGNNNTHQAEAHFALSTASSASRQVKRKNKRMEKGENKKKRTSIIHTEFPILSEKSGRSRAKPGEGRAGKTVRKKAAVPDNPHPWVENSSTTVLKEEKDNQ</sequence>
<protein>
    <submittedName>
        <fullName evidence="2">Uncharacterized protein</fullName>
    </submittedName>
</protein>
<name>A0A367LP35_9HYPO</name>
<comment type="caution">
    <text evidence="2">The sequence shown here is derived from an EMBL/GenBank/DDBJ whole genome shotgun (WGS) entry which is preliminary data.</text>
</comment>
<proteinExistence type="predicted"/>
<evidence type="ECO:0000313" key="2">
    <source>
        <dbReference type="EMBL" id="RCI16205.1"/>
    </source>
</evidence>